<accession>A0A7S2UZV4</accession>
<feature type="chain" id="PRO_5031521423" description="GUN4-like domain-containing protein" evidence="1">
    <location>
        <begin position="21"/>
        <end position="227"/>
    </location>
</feature>
<protein>
    <recommendedName>
        <fullName evidence="2">GUN4-like domain-containing protein</fullName>
    </recommendedName>
</protein>
<dbReference type="CDD" id="cd16383">
    <property type="entry name" value="GUN4"/>
    <property type="match status" value="1"/>
</dbReference>
<dbReference type="InterPro" id="IPR008629">
    <property type="entry name" value="GUN4-like"/>
</dbReference>
<reference evidence="3" key="1">
    <citation type="submission" date="2021-01" db="EMBL/GenBank/DDBJ databases">
        <authorList>
            <person name="Corre E."/>
            <person name="Pelletier E."/>
            <person name="Niang G."/>
            <person name="Scheremetjew M."/>
            <person name="Finn R."/>
            <person name="Kale V."/>
            <person name="Holt S."/>
            <person name="Cochrane G."/>
            <person name="Meng A."/>
            <person name="Brown T."/>
            <person name="Cohen L."/>
        </authorList>
    </citation>
    <scope>NUCLEOTIDE SEQUENCE</scope>
    <source>
        <strain evidence="3">CCMP1661</strain>
    </source>
</reference>
<dbReference type="PANTHER" id="PTHR34800">
    <property type="entry name" value="TETRAPYRROLE-BINDING PROTEIN, CHLOROPLASTIC"/>
    <property type="match status" value="1"/>
</dbReference>
<sequence length="227" mass="25908">MERIALACVSMILLTLQTSAFVQMPVGVTRQSPTLHTRTIHREAVGEVEAAVVEAVSKEELPSPDDLPSSCGVDYIPLATMLMTGDFEAADQFTRDNLIFIAGEKAQERGFVYWTQVKDLPPVDMATMERLWLKYSNGKFGYTMQRKLYRLGKGNFEAFCRKVDWNVVDEGVERKRRWFGKSEFIYDLEKAPRGHLPLTSALRGTTLLKELMNYPAWDNEEFQAKKN</sequence>
<dbReference type="EMBL" id="HBHR01013784">
    <property type="protein sequence ID" value="CAD9865054.1"/>
    <property type="molecule type" value="Transcribed_RNA"/>
</dbReference>
<gene>
    <name evidence="3" type="ORF">FJAP1339_LOCUS6800</name>
</gene>
<dbReference type="Gene3D" id="1.10.10.1770">
    <property type="entry name" value="Gun4-like"/>
    <property type="match status" value="1"/>
</dbReference>
<feature type="domain" description="GUN4-like" evidence="2">
    <location>
        <begin position="69"/>
        <end position="214"/>
    </location>
</feature>
<proteinExistence type="predicted"/>
<dbReference type="SUPFAM" id="SSF140869">
    <property type="entry name" value="GUN4-like"/>
    <property type="match status" value="1"/>
</dbReference>
<dbReference type="PANTHER" id="PTHR34800:SF1">
    <property type="entry name" value="TETRAPYRROLE-BINDING PROTEIN, CHLOROPLASTIC"/>
    <property type="match status" value="1"/>
</dbReference>
<evidence type="ECO:0000259" key="2">
    <source>
        <dbReference type="Pfam" id="PF05419"/>
    </source>
</evidence>
<name>A0A7S2UZV4_9STRA</name>
<dbReference type="GO" id="GO:0046906">
    <property type="term" value="F:tetrapyrrole binding"/>
    <property type="evidence" value="ECO:0007669"/>
    <property type="project" value="TreeGrafter"/>
</dbReference>
<organism evidence="3">
    <name type="scientific">Fibrocapsa japonica</name>
    <dbReference type="NCBI Taxonomy" id="94617"/>
    <lineage>
        <taxon>Eukaryota</taxon>
        <taxon>Sar</taxon>
        <taxon>Stramenopiles</taxon>
        <taxon>Ochrophyta</taxon>
        <taxon>Raphidophyceae</taxon>
        <taxon>Chattonellales</taxon>
        <taxon>Chattonellaceae</taxon>
        <taxon>Fibrocapsa</taxon>
    </lineage>
</organism>
<dbReference type="InterPro" id="IPR037215">
    <property type="entry name" value="GUN4-like_sf"/>
</dbReference>
<dbReference type="Gene3D" id="1.25.40.620">
    <property type="match status" value="1"/>
</dbReference>
<dbReference type="Pfam" id="PF05419">
    <property type="entry name" value="GUN4"/>
    <property type="match status" value="1"/>
</dbReference>
<evidence type="ECO:0000313" key="3">
    <source>
        <dbReference type="EMBL" id="CAD9865054.1"/>
    </source>
</evidence>
<evidence type="ECO:0000256" key="1">
    <source>
        <dbReference type="SAM" id="SignalP"/>
    </source>
</evidence>
<feature type="signal peptide" evidence="1">
    <location>
        <begin position="1"/>
        <end position="20"/>
    </location>
</feature>
<dbReference type="AlphaFoldDB" id="A0A7S2UZV4"/>
<keyword evidence="1" id="KW-0732">Signal</keyword>